<accession>A0A212JNI6</accession>
<sequence length="234" mass="25459">MQGLLDGSRIAVFHDDSGALAAPTAASAVAVYVRGEGDWSEGKRHSFSLTQGAGLSELREQMQTLAANLGDCRIVVGAEDHGAPYGVLDKMGFYICMMDRFEAEALEGVRKGVLAAVQQATRPQCGMLPTSRPREIAPGRFFLDMCEAKLTDPLFTARESILVFVETAPFEQLQIKCDHEPRWLPSFALVTGLEMEKEELESGLMLVTVRQPADRNADALLGQKWFDGTGCSCG</sequence>
<evidence type="ECO:0008006" key="2">
    <source>
        <dbReference type="Google" id="ProtNLM"/>
    </source>
</evidence>
<organism evidence="1">
    <name type="scientific">uncultured Desulfovibrio sp</name>
    <dbReference type="NCBI Taxonomy" id="167968"/>
    <lineage>
        <taxon>Bacteria</taxon>
        <taxon>Pseudomonadati</taxon>
        <taxon>Thermodesulfobacteriota</taxon>
        <taxon>Desulfovibrionia</taxon>
        <taxon>Desulfovibrionales</taxon>
        <taxon>Desulfovibrionaceae</taxon>
        <taxon>Desulfovibrio</taxon>
        <taxon>environmental samples</taxon>
    </lineage>
</organism>
<evidence type="ECO:0000313" key="1">
    <source>
        <dbReference type="EMBL" id="SBW01006.1"/>
    </source>
</evidence>
<name>A0A212JNI6_9BACT</name>
<proteinExistence type="predicted"/>
<gene>
    <name evidence="1" type="ORF">KM92DES2_11433</name>
</gene>
<protein>
    <recommendedName>
        <fullName evidence="2">Fe-only nitrogenase accessory protein AnfO</fullName>
    </recommendedName>
</protein>
<reference evidence="1" key="1">
    <citation type="submission" date="2016-04" db="EMBL/GenBank/DDBJ databases">
        <authorList>
            <person name="Evans L.H."/>
            <person name="Alamgir A."/>
            <person name="Owens N."/>
            <person name="Weber N.D."/>
            <person name="Virtaneva K."/>
            <person name="Barbian K."/>
            <person name="Babar A."/>
            <person name="Rosenke K."/>
        </authorList>
    </citation>
    <scope>NUCLEOTIDE SEQUENCE</scope>
    <source>
        <strain evidence="1">92-2</strain>
    </source>
</reference>
<dbReference type="RefSeq" id="WP_215646826.1">
    <property type="nucleotide sequence ID" value="NZ_LT598928.1"/>
</dbReference>
<dbReference type="InterPro" id="IPR014287">
    <property type="entry name" value="Nase_Fe-Fe_AnfO"/>
</dbReference>
<dbReference type="EMBL" id="FLUP01000001">
    <property type="protein sequence ID" value="SBW01006.1"/>
    <property type="molecule type" value="Genomic_DNA"/>
</dbReference>
<dbReference type="Pfam" id="PF09582">
    <property type="entry name" value="AnfO_nitrog"/>
    <property type="match status" value="1"/>
</dbReference>
<dbReference type="AlphaFoldDB" id="A0A212JNI6"/>